<sequence>MTARFYKLTELHARLDDAVRREINRRAPDQFKVMALKRRKLRVRDLLARLSPQSRRRPSGA</sequence>
<evidence type="ECO:0000313" key="1">
    <source>
        <dbReference type="EMBL" id="RIV83919.1"/>
    </source>
</evidence>
<dbReference type="Proteomes" id="UP000286576">
    <property type="component" value="Unassembled WGS sequence"/>
</dbReference>
<organism evidence="1 2">
    <name type="scientific">Aurantiacibacter zhengii</name>
    <dbReference type="NCBI Taxonomy" id="2307003"/>
    <lineage>
        <taxon>Bacteria</taxon>
        <taxon>Pseudomonadati</taxon>
        <taxon>Pseudomonadota</taxon>
        <taxon>Alphaproteobacteria</taxon>
        <taxon>Sphingomonadales</taxon>
        <taxon>Erythrobacteraceae</taxon>
        <taxon>Aurantiacibacter</taxon>
    </lineage>
</organism>
<dbReference type="EMBL" id="QXFL01000008">
    <property type="protein sequence ID" value="RIV83919.1"/>
    <property type="molecule type" value="Genomic_DNA"/>
</dbReference>
<dbReference type="RefSeq" id="WP_119587863.1">
    <property type="nucleotide sequence ID" value="NZ_CAWODQ010000028.1"/>
</dbReference>
<protein>
    <submittedName>
        <fullName evidence="1">DUF465 domain-containing protein</fullName>
    </submittedName>
</protein>
<name>A0A418NPL8_9SPHN</name>
<gene>
    <name evidence="1" type="ORF">D2V07_15695</name>
</gene>
<accession>A0A418NPL8</accession>
<dbReference type="InterPro" id="IPR007420">
    <property type="entry name" value="DUF465"/>
</dbReference>
<evidence type="ECO:0000313" key="2">
    <source>
        <dbReference type="Proteomes" id="UP000286576"/>
    </source>
</evidence>
<reference evidence="1 2" key="1">
    <citation type="submission" date="2018-08" db="EMBL/GenBank/DDBJ databases">
        <title>Erythrobacter zhengii sp.nov., a bacterium isolated from deep-sea sediment.</title>
        <authorList>
            <person name="Fang C."/>
            <person name="Wu Y.-H."/>
            <person name="Sun C."/>
            <person name="Wang H."/>
            <person name="Cheng H."/>
            <person name="Meng F.-X."/>
            <person name="Wang C.-S."/>
            <person name="Xu X.-W."/>
        </authorList>
    </citation>
    <scope>NUCLEOTIDE SEQUENCE [LARGE SCALE GENOMIC DNA]</scope>
    <source>
        <strain evidence="1 2">V18</strain>
    </source>
</reference>
<keyword evidence="2" id="KW-1185">Reference proteome</keyword>
<dbReference type="Pfam" id="PF04325">
    <property type="entry name" value="DUF465"/>
    <property type="match status" value="1"/>
</dbReference>
<dbReference type="InterPro" id="IPR038444">
    <property type="entry name" value="DUF465_sf"/>
</dbReference>
<proteinExistence type="predicted"/>
<dbReference type="Gene3D" id="6.10.280.50">
    <property type="match status" value="1"/>
</dbReference>
<dbReference type="AlphaFoldDB" id="A0A418NPL8"/>
<dbReference type="OrthoDB" id="7585987at2"/>
<comment type="caution">
    <text evidence="1">The sequence shown here is derived from an EMBL/GenBank/DDBJ whole genome shotgun (WGS) entry which is preliminary data.</text>
</comment>